<dbReference type="UCSC" id="F11A5.15">
    <property type="organism name" value="c. elegans"/>
</dbReference>
<dbReference type="EMBL" id="BX284605">
    <property type="protein sequence ID" value="CAE17777.1"/>
    <property type="molecule type" value="Genomic_DNA"/>
</dbReference>
<dbReference type="Proteomes" id="UP000001940">
    <property type="component" value="Chromosome V"/>
</dbReference>
<dbReference type="OrthoDB" id="5794379at2759"/>
<dbReference type="KEGG" id="cel:CELE_F11A5.15"/>
<protein>
    <submittedName>
        <fullName evidence="2">Serpentine Receptor, class E (Epsilon)</fullName>
    </submittedName>
</protein>
<feature type="transmembrane region" description="Helical" evidence="1">
    <location>
        <begin position="12"/>
        <end position="36"/>
    </location>
</feature>
<dbReference type="CTD" id="3565598"/>
<dbReference type="HOGENOM" id="CLU_1422594_0_0_1"/>
<reference evidence="2 3" key="1">
    <citation type="journal article" date="1998" name="Science">
        <title>Genome sequence of the nematode C. elegans: a platform for investigating biology.</title>
        <authorList>
            <consortium name="The C. elegans sequencing consortium"/>
            <person name="Sulson J.E."/>
            <person name="Waterston R."/>
        </authorList>
    </citation>
    <scope>NUCLEOTIDE SEQUENCE [LARGE SCALE GENOMIC DNA]</scope>
    <source>
        <strain evidence="2 3">Bristol N2</strain>
    </source>
</reference>
<dbReference type="SMR" id="Q7YTP5"/>
<evidence type="ECO:0000313" key="4">
    <source>
        <dbReference type="WormBase" id="F11A5.15"/>
    </source>
</evidence>
<gene>
    <name evidence="2" type="ORF">CELE_F11A5.15</name>
    <name evidence="2 4" type="ORF">F11A5.15</name>
</gene>
<feature type="transmembrane region" description="Helical" evidence="1">
    <location>
        <begin position="105"/>
        <end position="127"/>
    </location>
</feature>
<proteinExistence type="predicted"/>
<dbReference type="FunCoup" id="Q7YTP5">
    <property type="interactions" value="1"/>
</dbReference>
<dbReference type="PaxDb" id="6239-F11A5.15"/>
<keyword evidence="1" id="KW-0472">Membrane</keyword>
<dbReference type="PANTHER" id="PTHR34152:SF6">
    <property type="entry name" value="GPDPASE_MEMB DOMAIN-CONTAINING PROTEIN-RELATED"/>
    <property type="match status" value="1"/>
</dbReference>
<dbReference type="InParanoid" id="Q7YTP5"/>
<feature type="transmembrane region" description="Helical" evidence="1">
    <location>
        <begin position="139"/>
        <end position="166"/>
    </location>
</feature>
<dbReference type="Bgee" id="WBGene00008680">
    <property type="expression patterns" value="Expressed in adult organism and 1 other cell type or tissue"/>
</dbReference>
<keyword evidence="1" id="KW-0812">Transmembrane</keyword>
<dbReference type="PANTHER" id="PTHR34152">
    <property type="entry name" value="PROTEIN CBG12353-RELATED"/>
    <property type="match status" value="1"/>
</dbReference>
<keyword evidence="1" id="KW-1133">Transmembrane helix</keyword>
<feature type="transmembrane region" description="Helical" evidence="1">
    <location>
        <begin position="48"/>
        <end position="67"/>
    </location>
</feature>
<name>Q7YTP5_CAEEL</name>
<dbReference type="AGR" id="WB:WBGene00008680"/>
<dbReference type="WormBase" id="F11A5.15">
    <property type="protein sequence ID" value="CE34801"/>
    <property type="gene ID" value="WBGene00008680"/>
</dbReference>
<dbReference type="GeneID" id="3565598"/>
<dbReference type="RefSeq" id="NP_001023787.1">
    <property type="nucleotide sequence ID" value="NM_001028616.1"/>
</dbReference>
<evidence type="ECO:0000256" key="1">
    <source>
        <dbReference type="SAM" id="Phobius"/>
    </source>
</evidence>
<accession>Q7YTP5</accession>
<evidence type="ECO:0000313" key="2">
    <source>
        <dbReference type="EMBL" id="CAE17777.1"/>
    </source>
</evidence>
<sequence>MTGISKISKRKSIYILIISNIFFFIIPLYLIVIGIWKLTSCPSNQLLPPLMIILALLIIADRLLFWWRLYNETKFEKTFPRPSAGSMERLKTWDKNRASSSTRSILCLVWLVRVMLLVAVITGIIWTSKEIWINQCDPLITISVLFFCAFFILIFLFCILGSIYVFMAKLFRNIEQTYVACLNRLMIFDEK</sequence>
<evidence type="ECO:0000313" key="3">
    <source>
        <dbReference type="Proteomes" id="UP000001940"/>
    </source>
</evidence>
<keyword evidence="2" id="KW-0675">Receptor</keyword>
<dbReference type="AlphaFoldDB" id="Q7YTP5"/>
<organism evidence="2 3">
    <name type="scientific">Caenorhabditis elegans</name>
    <dbReference type="NCBI Taxonomy" id="6239"/>
    <lineage>
        <taxon>Eukaryota</taxon>
        <taxon>Metazoa</taxon>
        <taxon>Ecdysozoa</taxon>
        <taxon>Nematoda</taxon>
        <taxon>Chromadorea</taxon>
        <taxon>Rhabditida</taxon>
        <taxon>Rhabditina</taxon>
        <taxon>Rhabditomorpha</taxon>
        <taxon>Rhabditoidea</taxon>
        <taxon>Rhabditidae</taxon>
        <taxon>Peloderinae</taxon>
        <taxon>Caenorhabditis</taxon>
    </lineage>
</organism>
<dbReference type="eggNOG" id="ENOG502THXS">
    <property type="taxonomic scope" value="Eukaryota"/>
</dbReference>
<dbReference type="OMA" id="KEIWINQ"/>
<keyword evidence="3" id="KW-1185">Reference proteome</keyword>